<evidence type="ECO:0000259" key="3">
    <source>
        <dbReference type="Pfam" id="PF00535"/>
    </source>
</evidence>
<dbReference type="Gene3D" id="3.90.550.10">
    <property type="entry name" value="Spore Coat Polysaccharide Biosynthesis Protein SpsA, Chain A"/>
    <property type="match status" value="1"/>
</dbReference>
<dbReference type="SUPFAM" id="SSF53448">
    <property type="entry name" value="Nucleotide-diphospho-sugar transferases"/>
    <property type="match status" value="1"/>
</dbReference>
<evidence type="ECO:0000256" key="1">
    <source>
        <dbReference type="ARBA" id="ARBA00022676"/>
    </source>
</evidence>
<dbReference type="EMBL" id="FQZN01000021">
    <property type="protein sequence ID" value="SHJ28986.1"/>
    <property type="molecule type" value="Genomic_DNA"/>
</dbReference>
<keyword evidence="1" id="KW-0328">Glycosyltransferase</keyword>
<evidence type="ECO:0000313" key="5">
    <source>
        <dbReference type="Proteomes" id="UP000184192"/>
    </source>
</evidence>
<sequence>MNNYIIQSVSCIVPAYNSAMTIHACINGLLGQTFQNIEIIIVDDGSKDGTGKLCDEYAEKYKNVKVIHQDNGGVSRARNTALKYATGDRIIFVDADDEIQATYVENLIAEEADWVLGGYMNGAHIIAIQSQHYIDSEIPQFFSTHFHRLYSTVPWGKLYKRSIIQNNNLKFDPNIRLGEDLIFNLNYLLHCDSVVTISSTGYNYIQEEFGADRYNLKIEEIEYTLNQVSKGMELLSQKYENTKFTSEAIKRTLIGAYPLDYILNGRYDEYEALYFSTFFEKDRKVFWNDAICSPFMRGTRKIKYLIKKHQYAIALHLMLQLLYAYCKYSMR</sequence>
<keyword evidence="2 4" id="KW-0808">Transferase</keyword>
<accession>A0A1M6I3I8</accession>
<proteinExistence type="predicted"/>
<dbReference type="RefSeq" id="WP_025831002.1">
    <property type="nucleotide sequence ID" value="NZ_FQZN01000021.1"/>
</dbReference>
<dbReference type="eggNOG" id="COG1215">
    <property type="taxonomic scope" value="Bacteria"/>
</dbReference>
<dbReference type="GO" id="GO:0016758">
    <property type="term" value="F:hexosyltransferase activity"/>
    <property type="evidence" value="ECO:0007669"/>
    <property type="project" value="UniProtKB-ARBA"/>
</dbReference>
<name>A0A1M6I3I8_9BACE</name>
<dbReference type="PANTHER" id="PTHR22916:SF51">
    <property type="entry name" value="GLYCOSYLTRANSFERASE EPSH-RELATED"/>
    <property type="match status" value="1"/>
</dbReference>
<evidence type="ECO:0000256" key="2">
    <source>
        <dbReference type="ARBA" id="ARBA00022679"/>
    </source>
</evidence>
<keyword evidence="5" id="KW-1185">Reference proteome</keyword>
<dbReference type="Proteomes" id="UP000184192">
    <property type="component" value="Unassembled WGS sequence"/>
</dbReference>
<dbReference type="InterPro" id="IPR001173">
    <property type="entry name" value="Glyco_trans_2-like"/>
</dbReference>
<dbReference type="AlphaFoldDB" id="A0A1M6I3I8"/>
<protein>
    <submittedName>
        <fullName evidence="4">Glycosyltransferase involved in cell wall bisynthesis</fullName>
    </submittedName>
</protein>
<dbReference type="Pfam" id="PF00535">
    <property type="entry name" value="Glycos_transf_2"/>
    <property type="match status" value="1"/>
</dbReference>
<evidence type="ECO:0000313" key="4">
    <source>
        <dbReference type="EMBL" id="SHJ28986.1"/>
    </source>
</evidence>
<feature type="domain" description="Glycosyltransferase 2-like" evidence="3">
    <location>
        <begin position="10"/>
        <end position="109"/>
    </location>
</feature>
<gene>
    <name evidence="4" type="ORF">SAMN05444350_12136</name>
</gene>
<dbReference type="PANTHER" id="PTHR22916">
    <property type="entry name" value="GLYCOSYLTRANSFERASE"/>
    <property type="match status" value="1"/>
</dbReference>
<dbReference type="InterPro" id="IPR029044">
    <property type="entry name" value="Nucleotide-diphossugar_trans"/>
</dbReference>
<organism evidence="4 5">
    <name type="scientific">Bacteroides stercorirosoris</name>
    <dbReference type="NCBI Taxonomy" id="871324"/>
    <lineage>
        <taxon>Bacteria</taxon>
        <taxon>Pseudomonadati</taxon>
        <taxon>Bacteroidota</taxon>
        <taxon>Bacteroidia</taxon>
        <taxon>Bacteroidales</taxon>
        <taxon>Bacteroidaceae</taxon>
        <taxon>Bacteroides</taxon>
    </lineage>
</organism>
<dbReference type="CDD" id="cd00761">
    <property type="entry name" value="Glyco_tranf_GTA_type"/>
    <property type="match status" value="1"/>
</dbReference>
<dbReference type="GeneID" id="92713301"/>
<reference evidence="5" key="1">
    <citation type="submission" date="2016-11" db="EMBL/GenBank/DDBJ databases">
        <authorList>
            <person name="Varghese N."/>
            <person name="Submissions S."/>
        </authorList>
    </citation>
    <scope>NUCLEOTIDE SEQUENCE [LARGE SCALE GENOMIC DNA]</scope>
    <source>
        <strain evidence="5">DSM 26884</strain>
    </source>
</reference>